<proteinExistence type="inferred from homology"/>
<dbReference type="SMART" id="SM00636">
    <property type="entry name" value="Glyco_18"/>
    <property type="match status" value="1"/>
</dbReference>
<dbReference type="PROSITE" id="PS50941">
    <property type="entry name" value="CHIT_BIND_I_2"/>
    <property type="match status" value="2"/>
</dbReference>
<keyword evidence="14" id="KW-1185">Reference proteome</keyword>
<dbReference type="Gene3D" id="3.40.50.200">
    <property type="entry name" value="Peptidase S8/S53 domain"/>
    <property type="match status" value="1"/>
</dbReference>
<dbReference type="PROSITE" id="PS51910">
    <property type="entry name" value="GH18_2"/>
    <property type="match status" value="1"/>
</dbReference>
<evidence type="ECO:0000313" key="14">
    <source>
        <dbReference type="Proteomes" id="UP001390339"/>
    </source>
</evidence>
<dbReference type="InterPro" id="IPR001002">
    <property type="entry name" value="Chitin-bd_1"/>
</dbReference>
<dbReference type="CDD" id="cd00035">
    <property type="entry name" value="ChtBD1"/>
    <property type="match status" value="2"/>
</dbReference>
<comment type="similarity">
    <text evidence="1">Belongs to the glycosyl hydrolase 18 family. Chitinase class V subfamily.</text>
</comment>
<feature type="active site" description="Charge relay system" evidence="8">
    <location>
        <position position="1154"/>
    </location>
</feature>
<sequence length="1718" mass="184004">MPPPGSTRGAVWAIVGLILLLLGSPIVYARSSGSRNQSPQRLYYGEEHFFSSGDATLSPVRREVVESPHGPAHQNPAKAPPQPMKEVVAALDTELMQSHFAPSRRDVHHDLLKRDGPLYCKDGPCIDGSCCGKNSICGYGPDFCGDGCQSQCNATAMCGEFSENADMPCGMKLCCSATGWCGTTEPYCHNADPLHGTLPCQAGYGSCSITGKPSCAEGGGSTNGRTIGYYQSWNVRDRICNKVAPDQLNTTGYTHLFYSFASIDPSTFRIAPAHSDDPKMMREFTKLSSGGKLQTWIAIGGFDFSDPGRATHTTWSDLCSTKENRAAFISSVKDYMDQYGFQGVDLDWEYPGAPERGGRKLADTRNLAMLVREMRAAYGTAYGISLTLAPDYWYLRWFDAKAMEPYVDFFGFMAYDLHGSWDADVKTLGKLVRGQADIREISSNTVPLWFDGLNPAKINFGLAMYGRGYTLSDPGCSDLLCSFVGPSKPAPCTNFGGVMSLVEIKQLIKRLGITPKYLPESMMKQITWDDQWIGYDDEETFAKKKAFADGLCFGGTMVWSIDFQVPGTGAPDDDLQVVYLAPEVYSNKPAQCTPPCVMVFPPTSLPSATTVSIPPYTSSIIVGNGDNKKTITVTVTPPAITTNSMGFFNINATSGQETGTLQPTQSINVPPVTTTITDNEGLIYTRTLFLPPWPLITLGPPPSGGWTTGGPQPTGQPGTTTAGGGNFPPPSWPPSNPPVTQPPSQTTDAPGSDQTVWPGSWDVFPVDHDVPDDGEDDDGDGPKYKTPCNLWFFFVCIKWEGIVIGGWEWNLPTGVWGPGPPALDKIKLPPNIHIEGQLPPWPKITIGPGGKPTYPPKPADCEPAEASLCLTTSSFATTVSNGATRTTATQVKSTCATITGCHLRDVETTKTVDACTLKPTGAVGRRARDWFGGDCDAPVADAIILPKNPDKPADIDAIRNVLEERKAVLGSDAGAYEEFTAPDLQFTVYFWIKGMGRQTHAVLNDEGRVPQIDRAYFYEYENSVRIAGNGGRLPDKPPIIPPYNQRRRQRDSFDENENSHNKTLTPPITPNRFKREPDSEPNSKWHLAQISTPPNVEFQKDGPYTYSYDNSLGKGQTIFILDDGFVDIPAEFGGAVEEILLKRYGKDLPEENDHGPLVAAFAGGRTLGVARNARMIHVQTPHELNKNWPIERFLEALINVANRCIGTTDTTVVNMSWGMQLEAANVKVWLIMEALMKAIGDKYGTIFVAAAGNDGEQVRDFPALFASNSETMPNLLVVGGSTKDGTKTPGSSWGDLVTVFAPGNELDYPPNWPHEKKPEGVVGTSFAAPQVAGLVAYIRGHPGMNAQKPSAVKAKIKELSRTVKTPVDIAGKVPVAWNGQNGKQTCGTKKQRRSFLSALLRRQGDGDSCPLPGQPGNGSPGGGSSPGNLPLGPPVTFTRGPAGPSCTASCGQLCSGFWCGPTPTGPPPDLDPAETADPGVPSNCVSSTVTTSCRGAGVGKDCHTATRCLATGGGGPLTDLPTLPPNSATAIPTNCVSTTTWTSCGLGGGGGHAPACVTGIGCAATQAPPKPTTTQQPSVTWKPHSGFPAPSAVPSNAVKCNEPCPLKPGIMEACDIAAQEFVKNPNRNYGTGDSKIPSSVCVDGTDNSNGQAAGCRIGFYEQDSVGSQCLWKGSEAALWYSNIRSQCATCGYAYDTYSECEMMIIFEAKCKKSSGGLE</sequence>
<feature type="chain" id="PRO_5045758321" description="chitinase" evidence="10">
    <location>
        <begin position="30"/>
        <end position="1718"/>
    </location>
</feature>
<feature type="disulfide bond" evidence="7">
    <location>
        <begin position="148"/>
        <end position="152"/>
    </location>
</feature>
<dbReference type="InterPro" id="IPR036861">
    <property type="entry name" value="Endochitinase-like_sf"/>
</dbReference>
<evidence type="ECO:0000259" key="11">
    <source>
        <dbReference type="PROSITE" id="PS50941"/>
    </source>
</evidence>
<dbReference type="SUPFAM" id="SSF57016">
    <property type="entry name" value="Plant lectins/antimicrobial peptides"/>
    <property type="match status" value="1"/>
</dbReference>
<dbReference type="InterPro" id="IPR011583">
    <property type="entry name" value="Chitinase_II/V-like_cat"/>
</dbReference>
<dbReference type="EC" id="3.2.1.14" evidence="2"/>
<comment type="similarity">
    <text evidence="8">Belongs to the peptidase S8 family.</text>
</comment>
<evidence type="ECO:0000256" key="9">
    <source>
        <dbReference type="SAM" id="MobiDB-lite"/>
    </source>
</evidence>
<evidence type="ECO:0000256" key="4">
    <source>
        <dbReference type="ARBA" id="ARBA00022670"/>
    </source>
</evidence>
<comment type="caution">
    <text evidence="13">The sequence shown here is derived from an EMBL/GenBank/DDBJ whole genome shotgun (WGS) entry which is preliminary data.</text>
</comment>
<evidence type="ECO:0000313" key="13">
    <source>
        <dbReference type="EMBL" id="KAK8859963.1"/>
    </source>
</evidence>
<evidence type="ECO:0000256" key="7">
    <source>
        <dbReference type="PROSITE-ProRule" id="PRU00261"/>
    </source>
</evidence>
<protein>
    <recommendedName>
        <fullName evidence="2">chitinase</fullName>
        <ecNumber evidence="2">3.2.1.14</ecNumber>
    </recommendedName>
</protein>
<dbReference type="InterPro" id="IPR017853">
    <property type="entry name" value="GH"/>
</dbReference>
<dbReference type="InterPro" id="IPR023828">
    <property type="entry name" value="Peptidase_S8_Ser-AS"/>
</dbReference>
<feature type="domain" description="Chitin-binding type-1" evidence="11">
    <location>
        <begin position="155"/>
        <end position="209"/>
    </location>
</feature>
<dbReference type="PROSITE" id="PS51892">
    <property type="entry name" value="SUBTILASE"/>
    <property type="match status" value="1"/>
</dbReference>
<feature type="region of interest" description="Disordered" evidence="9">
    <location>
        <begin position="1403"/>
        <end position="1436"/>
    </location>
</feature>
<feature type="compositionally biased region" description="Polar residues" evidence="9">
    <location>
        <begin position="748"/>
        <end position="757"/>
    </location>
</feature>
<feature type="region of interest" description="Disordered" evidence="9">
    <location>
        <begin position="699"/>
        <end position="781"/>
    </location>
</feature>
<evidence type="ECO:0000259" key="12">
    <source>
        <dbReference type="PROSITE" id="PS51910"/>
    </source>
</evidence>
<feature type="compositionally biased region" description="Gly residues" evidence="9">
    <location>
        <begin position="1415"/>
        <end position="1425"/>
    </location>
</feature>
<keyword evidence="10" id="KW-0732">Signal</keyword>
<dbReference type="SUPFAM" id="SSF51445">
    <property type="entry name" value="(Trans)glycosidases"/>
    <property type="match status" value="1"/>
</dbReference>
<dbReference type="InterPro" id="IPR000209">
    <property type="entry name" value="Peptidase_S8/S53_dom"/>
</dbReference>
<gene>
    <name evidence="13" type="ORF">PGQ11_010697</name>
</gene>
<dbReference type="InterPro" id="IPR018371">
    <property type="entry name" value="Chitin-binding_1_CS"/>
</dbReference>
<name>A0ABR2IB61_9PEZI</name>
<dbReference type="InterPro" id="IPR050314">
    <property type="entry name" value="Glycosyl_Hydrlase_18"/>
</dbReference>
<evidence type="ECO:0000256" key="2">
    <source>
        <dbReference type="ARBA" id="ARBA00012729"/>
    </source>
</evidence>
<feature type="domain" description="GH18" evidence="12">
    <location>
        <begin position="224"/>
        <end position="578"/>
    </location>
</feature>
<dbReference type="PROSITE" id="PS00138">
    <property type="entry name" value="SUBTILASE_SER"/>
    <property type="match status" value="1"/>
</dbReference>
<accession>A0ABR2IB61</accession>
<feature type="disulfide bond" evidence="7">
    <location>
        <begin position="130"/>
        <end position="144"/>
    </location>
</feature>
<dbReference type="InterPro" id="IPR001223">
    <property type="entry name" value="Glyco_hydro18_cat"/>
</dbReference>
<keyword evidence="5 8" id="KW-0378">Hydrolase</keyword>
<keyword evidence="3 7" id="KW-0147">Chitin-binding</keyword>
<feature type="active site" description="Charge relay system" evidence="8">
    <location>
        <position position="1325"/>
    </location>
</feature>
<dbReference type="Gene3D" id="3.20.20.80">
    <property type="entry name" value="Glycosidases"/>
    <property type="match status" value="1"/>
</dbReference>
<comment type="caution">
    <text evidence="7">Lacks conserved residue(s) required for the propagation of feature annotation.</text>
</comment>
<feature type="domain" description="Chitin-binding type-1" evidence="11">
    <location>
        <begin position="117"/>
        <end position="154"/>
    </location>
</feature>
<dbReference type="Pfam" id="PF00704">
    <property type="entry name" value="Glyco_hydro_18"/>
    <property type="match status" value="1"/>
</dbReference>
<dbReference type="Pfam" id="PF00082">
    <property type="entry name" value="Peptidase_S8"/>
    <property type="match status" value="1"/>
</dbReference>
<keyword evidence="7" id="KW-1015">Disulfide bond</keyword>
<dbReference type="Gene3D" id="3.30.60.10">
    <property type="entry name" value="Endochitinase-like"/>
    <property type="match status" value="1"/>
</dbReference>
<dbReference type="PANTHER" id="PTHR11177">
    <property type="entry name" value="CHITINASE"/>
    <property type="match status" value="1"/>
</dbReference>
<feature type="disulfide bond" evidence="7">
    <location>
        <begin position="169"/>
        <end position="181"/>
    </location>
</feature>
<dbReference type="PANTHER" id="PTHR11177:SF333">
    <property type="entry name" value="CHITINASE"/>
    <property type="match status" value="1"/>
</dbReference>
<feature type="compositionally biased region" description="Basic and acidic residues" evidence="9">
    <location>
        <begin position="1073"/>
        <end position="1083"/>
    </location>
</feature>
<dbReference type="Gene3D" id="3.10.50.10">
    <property type="match status" value="1"/>
</dbReference>
<feature type="compositionally biased region" description="Basic and acidic residues" evidence="9">
    <location>
        <begin position="1050"/>
        <end position="1060"/>
    </location>
</feature>
<keyword evidence="6 8" id="KW-0720">Serine protease</keyword>
<dbReference type="SUPFAM" id="SSF54556">
    <property type="entry name" value="Chitinase insertion domain"/>
    <property type="match status" value="1"/>
</dbReference>
<evidence type="ECO:0000256" key="6">
    <source>
        <dbReference type="ARBA" id="ARBA00022825"/>
    </source>
</evidence>
<feature type="disulfide bond" evidence="7">
    <location>
        <begin position="174"/>
        <end position="188"/>
    </location>
</feature>
<evidence type="ECO:0000256" key="3">
    <source>
        <dbReference type="ARBA" id="ARBA00022669"/>
    </source>
</evidence>
<reference evidence="13 14" key="1">
    <citation type="journal article" date="2024" name="IMA Fungus">
        <title>Apiospora arundinis, a panoply of carbohydrate-active enzymes and secondary metabolites.</title>
        <authorList>
            <person name="Sorensen T."/>
            <person name="Petersen C."/>
            <person name="Muurmann A.T."/>
            <person name="Christiansen J.V."/>
            <person name="Brundto M.L."/>
            <person name="Overgaard C.K."/>
            <person name="Boysen A.T."/>
            <person name="Wollenberg R.D."/>
            <person name="Larsen T.O."/>
            <person name="Sorensen J.L."/>
            <person name="Nielsen K.L."/>
            <person name="Sondergaard T.E."/>
        </authorList>
    </citation>
    <scope>NUCLEOTIDE SEQUENCE [LARGE SCALE GENOMIC DNA]</scope>
    <source>
        <strain evidence="13 14">AAU 773</strain>
    </source>
</reference>
<feature type="region of interest" description="Disordered" evidence="9">
    <location>
        <begin position="1029"/>
        <end position="1083"/>
    </location>
</feature>
<dbReference type="SMART" id="SM00270">
    <property type="entry name" value="ChtBD1"/>
    <property type="match status" value="2"/>
</dbReference>
<evidence type="ECO:0000256" key="5">
    <source>
        <dbReference type="ARBA" id="ARBA00022801"/>
    </source>
</evidence>
<keyword evidence="4 8" id="KW-0645">Protease</keyword>
<feature type="signal peptide" evidence="10">
    <location>
        <begin position="1"/>
        <end position="29"/>
    </location>
</feature>
<dbReference type="EMBL" id="JAPCWZ010000006">
    <property type="protein sequence ID" value="KAK8859963.1"/>
    <property type="molecule type" value="Genomic_DNA"/>
</dbReference>
<feature type="active site" description="Charge relay system" evidence="8">
    <location>
        <position position="1122"/>
    </location>
</feature>
<organism evidence="13 14">
    <name type="scientific">Apiospora arundinis</name>
    <dbReference type="NCBI Taxonomy" id="335852"/>
    <lineage>
        <taxon>Eukaryota</taxon>
        <taxon>Fungi</taxon>
        <taxon>Dikarya</taxon>
        <taxon>Ascomycota</taxon>
        <taxon>Pezizomycotina</taxon>
        <taxon>Sordariomycetes</taxon>
        <taxon>Xylariomycetidae</taxon>
        <taxon>Amphisphaeriales</taxon>
        <taxon>Apiosporaceae</taxon>
        <taxon>Apiospora</taxon>
    </lineage>
</organism>
<feature type="compositionally biased region" description="Pro residues" evidence="9">
    <location>
        <begin position="727"/>
        <end position="741"/>
    </location>
</feature>
<dbReference type="PROSITE" id="PS00026">
    <property type="entry name" value="CHIT_BIND_I_1"/>
    <property type="match status" value="1"/>
</dbReference>
<dbReference type="Proteomes" id="UP001390339">
    <property type="component" value="Unassembled WGS sequence"/>
</dbReference>
<dbReference type="InterPro" id="IPR036852">
    <property type="entry name" value="Peptidase_S8/S53_dom_sf"/>
</dbReference>
<dbReference type="InterPro" id="IPR015500">
    <property type="entry name" value="Peptidase_S8_subtilisin-rel"/>
</dbReference>
<dbReference type="InterPro" id="IPR029070">
    <property type="entry name" value="Chitinase_insertion_sf"/>
</dbReference>
<feature type="disulfide bond" evidence="7">
    <location>
        <begin position="125"/>
        <end position="137"/>
    </location>
</feature>
<evidence type="ECO:0000256" key="1">
    <source>
        <dbReference type="ARBA" id="ARBA00008682"/>
    </source>
</evidence>
<dbReference type="SUPFAM" id="SSF52743">
    <property type="entry name" value="Subtilisin-like"/>
    <property type="match status" value="1"/>
</dbReference>
<evidence type="ECO:0000256" key="8">
    <source>
        <dbReference type="PROSITE-ProRule" id="PRU01240"/>
    </source>
</evidence>
<evidence type="ECO:0000256" key="10">
    <source>
        <dbReference type="SAM" id="SignalP"/>
    </source>
</evidence>
<feature type="compositionally biased region" description="Low complexity" evidence="9">
    <location>
        <begin position="709"/>
        <end position="720"/>
    </location>
</feature>
<dbReference type="PRINTS" id="PR00723">
    <property type="entry name" value="SUBTILISIN"/>
</dbReference>